<feature type="compositionally biased region" description="Low complexity" evidence="1">
    <location>
        <begin position="1"/>
        <end position="11"/>
    </location>
</feature>
<reference evidence="2 3" key="1">
    <citation type="journal article" date="2014" name="Am. J. Bot.">
        <title>Genome assembly and annotation for red clover (Trifolium pratense; Fabaceae).</title>
        <authorList>
            <person name="Istvanek J."/>
            <person name="Jaros M."/>
            <person name="Krenek A."/>
            <person name="Repkova J."/>
        </authorList>
    </citation>
    <scope>NUCLEOTIDE SEQUENCE [LARGE SCALE GENOMIC DNA]</scope>
    <source>
        <strain evidence="3">cv. Tatra</strain>
        <tissue evidence="2">Young leaves</tissue>
    </source>
</reference>
<evidence type="ECO:0000313" key="2">
    <source>
        <dbReference type="EMBL" id="PNX57499.1"/>
    </source>
</evidence>
<dbReference type="AlphaFoldDB" id="A0A2K3JTX6"/>
<protein>
    <submittedName>
        <fullName evidence="2">Uncharacterized protein</fullName>
    </submittedName>
</protein>
<evidence type="ECO:0000313" key="3">
    <source>
        <dbReference type="Proteomes" id="UP000236291"/>
    </source>
</evidence>
<comment type="caution">
    <text evidence="2">The sequence shown here is derived from an EMBL/GenBank/DDBJ whole genome shotgun (WGS) entry which is preliminary data.</text>
</comment>
<accession>A0A2K3JTX6</accession>
<dbReference type="EMBL" id="ASHM01123846">
    <property type="protein sequence ID" value="PNX57499.1"/>
    <property type="molecule type" value="Genomic_DNA"/>
</dbReference>
<reference evidence="2 3" key="2">
    <citation type="journal article" date="2017" name="Front. Plant Sci.">
        <title>Gene Classification and Mining of Molecular Markers Useful in Red Clover (Trifolium pratense) Breeding.</title>
        <authorList>
            <person name="Istvanek J."/>
            <person name="Dluhosova J."/>
            <person name="Dluhos P."/>
            <person name="Patkova L."/>
            <person name="Nedelnik J."/>
            <person name="Repkova J."/>
        </authorList>
    </citation>
    <scope>NUCLEOTIDE SEQUENCE [LARGE SCALE GENOMIC DNA]</scope>
    <source>
        <strain evidence="3">cv. Tatra</strain>
        <tissue evidence="2">Young leaves</tissue>
    </source>
</reference>
<feature type="region of interest" description="Disordered" evidence="1">
    <location>
        <begin position="1"/>
        <end position="29"/>
    </location>
</feature>
<dbReference type="Proteomes" id="UP000236291">
    <property type="component" value="Unassembled WGS sequence"/>
</dbReference>
<gene>
    <name evidence="2" type="ORF">L195_g058725</name>
</gene>
<feature type="non-terminal residue" evidence="2">
    <location>
        <position position="29"/>
    </location>
</feature>
<evidence type="ECO:0000256" key="1">
    <source>
        <dbReference type="SAM" id="MobiDB-lite"/>
    </source>
</evidence>
<proteinExistence type="predicted"/>
<sequence>MQILGFEDSIGSEGGGSGGGRPEMGWGWE</sequence>
<name>A0A2K3JTX6_TRIPR</name>
<feature type="compositionally biased region" description="Gly residues" evidence="1">
    <location>
        <begin position="12"/>
        <end position="29"/>
    </location>
</feature>
<organism evidence="2 3">
    <name type="scientific">Trifolium pratense</name>
    <name type="common">Red clover</name>
    <dbReference type="NCBI Taxonomy" id="57577"/>
    <lineage>
        <taxon>Eukaryota</taxon>
        <taxon>Viridiplantae</taxon>
        <taxon>Streptophyta</taxon>
        <taxon>Embryophyta</taxon>
        <taxon>Tracheophyta</taxon>
        <taxon>Spermatophyta</taxon>
        <taxon>Magnoliopsida</taxon>
        <taxon>eudicotyledons</taxon>
        <taxon>Gunneridae</taxon>
        <taxon>Pentapetalae</taxon>
        <taxon>rosids</taxon>
        <taxon>fabids</taxon>
        <taxon>Fabales</taxon>
        <taxon>Fabaceae</taxon>
        <taxon>Papilionoideae</taxon>
        <taxon>50 kb inversion clade</taxon>
        <taxon>NPAAA clade</taxon>
        <taxon>Hologalegina</taxon>
        <taxon>IRL clade</taxon>
        <taxon>Trifolieae</taxon>
        <taxon>Trifolium</taxon>
    </lineage>
</organism>